<proteinExistence type="predicted"/>
<reference evidence="2 3" key="1">
    <citation type="submission" date="2019-08" db="EMBL/GenBank/DDBJ databases">
        <authorList>
            <person name="Seo Y.L."/>
        </authorList>
    </citation>
    <scope>NUCLEOTIDE SEQUENCE [LARGE SCALE GENOMIC DNA]</scope>
    <source>
        <strain evidence="2 3">MaA-C15</strain>
    </source>
</reference>
<dbReference type="GO" id="GO:0005829">
    <property type="term" value="C:cytosol"/>
    <property type="evidence" value="ECO:0007669"/>
    <property type="project" value="TreeGrafter"/>
</dbReference>
<sequence>MRVLVVQNFDGTGLGQVETALDEAGADIETVCAQQGDALPVGIYGFDALVVLGGGQNALADDVSPWLPQLSGLMRDFADADRSVLGICLGSQLLARAYGAENIIGGATEFGWRHVELTEDGEADPVFAGLPSSFPIFEWHDDTFVLPRGAVRLAGNLDVHNQAFRIRRAAYGIQFHFEADRKLVERWNAEFTGWLAERQPGWPQRHPVEAARFGPEADDAGLAIARNWVRTIGTR</sequence>
<protein>
    <submittedName>
        <fullName evidence="2">GMP synthase</fullName>
    </submittedName>
</protein>
<dbReference type="AlphaFoldDB" id="A0A5D4GTJ3"/>
<dbReference type="SUPFAM" id="SSF52317">
    <property type="entry name" value="Class I glutamine amidotransferase-like"/>
    <property type="match status" value="1"/>
</dbReference>
<organism evidence="2 3">
    <name type="scientific">Neoaquamicrobium microcysteis</name>
    <dbReference type="NCBI Taxonomy" id="2682781"/>
    <lineage>
        <taxon>Bacteria</taxon>
        <taxon>Pseudomonadati</taxon>
        <taxon>Pseudomonadota</taxon>
        <taxon>Alphaproteobacteria</taxon>
        <taxon>Hyphomicrobiales</taxon>
        <taxon>Phyllobacteriaceae</taxon>
        <taxon>Neoaquamicrobium</taxon>
    </lineage>
</organism>
<keyword evidence="3" id="KW-1185">Reference proteome</keyword>
<dbReference type="Pfam" id="PF00117">
    <property type="entry name" value="GATase"/>
    <property type="match status" value="1"/>
</dbReference>
<dbReference type="PROSITE" id="PS51273">
    <property type="entry name" value="GATASE_TYPE_1"/>
    <property type="match status" value="1"/>
</dbReference>
<dbReference type="RefSeq" id="WP_148915184.1">
    <property type="nucleotide sequence ID" value="NZ_VSZS01000063.1"/>
</dbReference>
<dbReference type="PANTHER" id="PTHR42695">
    <property type="entry name" value="GLUTAMINE AMIDOTRANSFERASE YLR126C-RELATED"/>
    <property type="match status" value="1"/>
</dbReference>
<dbReference type="InterPro" id="IPR029062">
    <property type="entry name" value="Class_I_gatase-like"/>
</dbReference>
<name>A0A5D4GTJ3_9HYPH</name>
<evidence type="ECO:0000313" key="3">
    <source>
        <dbReference type="Proteomes" id="UP000323258"/>
    </source>
</evidence>
<comment type="caution">
    <text evidence="2">The sequence shown here is derived from an EMBL/GenBank/DDBJ whole genome shotgun (WGS) entry which is preliminary data.</text>
</comment>
<dbReference type="EMBL" id="VSZS01000063">
    <property type="protein sequence ID" value="TYR32026.1"/>
    <property type="molecule type" value="Genomic_DNA"/>
</dbReference>
<dbReference type="OrthoDB" id="9794816at2"/>
<dbReference type="CDD" id="cd01741">
    <property type="entry name" value="GATase1_1"/>
    <property type="match status" value="1"/>
</dbReference>
<dbReference type="InterPro" id="IPR017926">
    <property type="entry name" value="GATASE"/>
</dbReference>
<dbReference type="PANTHER" id="PTHR42695:SF5">
    <property type="entry name" value="GLUTAMINE AMIDOTRANSFERASE YLR126C-RELATED"/>
    <property type="match status" value="1"/>
</dbReference>
<dbReference type="Proteomes" id="UP000323258">
    <property type="component" value="Unassembled WGS sequence"/>
</dbReference>
<evidence type="ECO:0000259" key="1">
    <source>
        <dbReference type="Pfam" id="PF00117"/>
    </source>
</evidence>
<dbReference type="Gene3D" id="3.40.50.880">
    <property type="match status" value="1"/>
</dbReference>
<accession>A0A5D4GTJ3</accession>
<gene>
    <name evidence="2" type="ORF">FY036_13140</name>
</gene>
<reference evidence="2 3" key="2">
    <citation type="submission" date="2019-09" db="EMBL/GenBank/DDBJ databases">
        <title>Mesorhizobium sp. MaA-C15 isolated from Microcystis aeruginosa.</title>
        <authorList>
            <person name="Jeong S.E."/>
            <person name="Jin H.M."/>
            <person name="Jeon C.O."/>
        </authorList>
    </citation>
    <scope>NUCLEOTIDE SEQUENCE [LARGE SCALE GENOMIC DNA]</scope>
    <source>
        <strain evidence="2 3">MaA-C15</strain>
    </source>
</reference>
<feature type="domain" description="Glutamine amidotransferase" evidence="1">
    <location>
        <begin position="43"/>
        <end position="180"/>
    </location>
</feature>
<evidence type="ECO:0000313" key="2">
    <source>
        <dbReference type="EMBL" id="TYR32026.1"/>
    </source>
</evidence>
<dbReference type="InterPro" id="IPR044992">
    <property type="entry name" value="ChyE-like"/>
</dbReference>